<dbReference type="Proteomes" id="UP001236795">
    <property type="component" value="Unassembled WGS sequence"/>
</dbReference>
<reference evidence="10 11" key="1">
    <citation type="submission" date="2023-07" db="EMBL/GenBank/DDBJ databases">
        <title>Genomic Encyclopedia of Type Strains, Phase IV (KMG-IV): sequencing the most valuable type-strain genomes for metagenomic binning, comparative biology and taxonomic classification.</title>
        <authorList>
            <person name="Goeker M."/>
        </authorList>
    </citation>
    <scope>NUCLEOTIDE SEQUENCE [LARGE SCALE GENOMIC DNA]</scope>
    <source>
        <strain evidence="10 11">DSM 40573</strain>
    </source>
</reference>
<dbReference type="InterPro" id="IPR038063">
    <property type="entry name" value="Transpep_catalytic_dom"/>
</dbReference>
<keyword evidence="4 6" id="KW-0573">Peptidoglycan synthesis</keyword>
<keyword evidence="10" id="KW-0449">Lipoprotein</keyword>
<evidence type="ECO:0000256" key="8">
    <source>
        <dbReference type="SAM" id="SignalP"/>
    </source>
</evidence>
<dbReference type="InterPro" id="IPR005490">
    <property type="entry name" value="LD_TPept_cat_dom"/>
</dbReference>
<protein>
    <submittedName>
        <fullName evidence="10">Lipoprotein-anchoring transpeptidase ErfK/SrfK</fullName>
    </submittedName>
</protein>
<name>A0ABU0KM94_9ACTN</name>
<dbReference type="Pfam" id="PF03734">
    <property type="entry name" value="YkuD"/>
    <property type="match status" value="1"/>
</dbReference>
<evidence type="ECO:0000256" key="7">
    <source>
        <dbReference type="SAM" id="MobiDB-lite"/>
    </source>
</evidence>
<accession>A0ABU0KM94</accession>
<sequence>MNMTTKALVGIAATAVLSAGAVTATAQPTAGAPSARHAPTASPVALVFVKNAKDPSNSVLQVWNGKTHVTSYRAGSGLGTAANDGTPAGKSYRDECAKNVGWLPNGTYRPSSFETSRNSTIKGYAIGLPAKKCHPHKTERNALFIHSEMTKDRKQGPRNGADSPQRWDGVSDYKSNGCIKLHPDHIAHLFSYMNKHGRAALLTVR</sequence>
<keyword evidence="3 6" id="KW-0133">Cell shape</keyword>
<keyword evidence="5 6" id="KW-0961">Cell wall biogenesis/degradation</keyword>
<keyword evidence="8" id="KW-0732">Signal</keyword>
<dbReference type="EMBL" id="JAUSWC010000022">
    <property type="protein sequence ID" value="MDQ0490546.1"/>
    <property type="molecule type" value="Genomic_DNA"/>
</dbReference>
<feature type="active site" description="Proton donor/acceptor" evidence="6">
    <location>
        <position position="146"/>
    </location>
</feature>
<comment type="caution">
    <text evidence="10">The sequence shown here is derived from an EMBL/GenBank/DDBJ whole genome shotgun (WGS) entry which is preliminary data.</text>
</comment>
<comment type="pathway">
    <text evidence="1 6">Cell wall biogenesis; peptidoglycan biosynthesis.</text>
</comment>
<gene>
    <name evidence="10" type="ORF">QO019_005429</name>
</gene>
<dbReference type="Gene3D" id="2.40.440.10">
    <property type="entry name" value="L,D-transpeptidase catalytic domain-like"/>
    <property type="match status" value="1"/>
</dbReference>
<evidence type="ECO:0000256" key="3">
    <source>
        <dbReference type="ARBA" id="ARBA00022960"/>
    </source>
</evidence>
<keyword evidence="2" id="KW-0808">Transferase</keyword>
<evidence type="ECO:0000256" key="4">
    <source>
        <dbReference type="ARBA" id="ARBA00022984"/>
    </source>
</evidence>
<feature type="active site" description="Nucleophile" evidence="6">
    <location>
        <position position="178"/>
    </location>
</feature>
<dbReference type="PROSITE" id="PS52029">
    <property type="entry name" value="LD_TPASE"/>
    <property type="match status" value="1"/>
</dbReference>
<evidence type="ECO:0000256" key="1">
    <source>
        <dbReference type="ARBA" id="ARBA00004752"/>
    </source>
</evidence>
<feature type="signal peptide" evidence="8">
    <location>
        <begin position="1"/>
        <end position="26"/>
    </location>
</feature>
<evidence type="ECO:0000256" key="2">
    <source>
        <dbReference type="ARBA" id="ARBA00022679"/>
    </source>
</evidence>
<evidence type="ECO:0000256" key="6">
    <source>
        <dbReference type="PROSITE-ProRule" id="PRU01373"/>
    </source>
</evidence>
<feature type="chain" id="PRO_5045881500" evidence="8">
    <location>
        <begin position="27"/>
        <end position="205"/>
    </location>
</feature>
<evidence type="ECO:0000313" key="11">
    <source>
        <dbReference type="Proteomes" id="UP001236795"/>
    </source>
</evidence>
<dbReference type="CDD" id="cd16913">
    <property type="entry name" value="YkuD_like"/>
    <property type="match status" value="1"/>
</dbReference>
<keyword evidence="11" id="KW-1185">Reference proteome</keyword>
<proteinExistence type="predicted"/>
<feature type="region of interest" description="Disordered" evidence="7">
    <location>
        <begin position="148"/>
        <end position="168"/>
    </location>
</feature>
<feature type="domain" description="L,D-TPase catalytic" evidence="9">
    <location>
        <begin position="49"/>
        <end position="203"/>
    </location>
</feature>
<dbReference type="SUPFAM" id="SSF141523">
    <property type="entry name" value="L,D-transpeptidase catalytic domain-like"/>
    <property type="match status" value="1"/>
</dbReference>
<evidence type="ECO:0000259" key="9">
    <source>
        <dbReference type="PROSITE" id="PS52029"/>
    </source>
</evidence>
<evidence type="ECO:0000256" key="5">
    <source>
        <dbReference type="ARBA" id="ARBA00023316"/>
    </source>
</evidence>
<evidence type="ECO:0000313" key="10">
    <source>
        <dbReference type="EMBL" id="MDQ0490546.1"/>
    </source>
</evidence>
<dbReference type="RefSeq" id="WP_019526910.1">
    <property type="nucleotide sequence ID" value="NZ_JAUSWC010000022.1"/>
</dbReference>
<organism evidence="10 11">
    <name type="scientific">Streptomyces thermodiastaticus</name>
    <dbReference type="NCBI Taxonomy" id="44061"/>
    <lineage>
        <taxon>Bacteria</taxon>
        <taxon>Bacillati</taxon>
        <taxon>Actinomycetota</taxon>
        <taxon>Actinomycetes</taxon>
        <taxon>Kitasatosporales</taxon>
        <taxon>Streptomycetaceae</taxon>
        <taxon>Streptomyces</taxon>
    </lineage>
</organism>